<feature type="region of interest" description="Disordered" evidence="1">
    <location>
        <begin position="43"/>
        <end position="62"/>
    </location>
</feature>
<dbReference type="EMBL" id="CP030840">
    <property type="protein sequence ID" value="AXC12926.1"/>
    <property type="molecule type" value="Genomic_DNA"/>
</dbReference>
<accession>A0A2Z5G321</accession>
<organism evidence="3 4">
    <name type="scientific">Acidisarcina polymorpha</name>
    <dbReference type="NCBI Taxonomy" id="2211140"/>
    <lineage>
        <taxon>Bacteria</taxon>
        <taxon>Pseudomonadati</taxon>
        <taxon>Acidobacteriota</taxon>
        <taxon>Terriglobia</taxon>
        <taxon>Terriglobales</taxon>
        <taxon>Acidobacteriaceae</taxon>
        <taxon>Acidisarcina</taxon>
    </lineage>
</organism>
<evidence type="ECO:0000313" key="4">
    <source>
        <dbReference type="Proteomes" id="UP000253606"/>
    </source>
</evidence>
<dbReference type="Gene3D" id="3.40.50.1820">
    <property type="entry name" value="alpha/beta hydrolase"/>
    <property type="match status" value="1"/>
</dbReference>
<dbReference type="InterPro" id="IPR029058">
    <property type="entry name" value="AB_hydrolase_fold"/>
</dbReference>
<dbReference type="InterPro" id="IPR001031">
    <property type="entry name" value="Thioesterase"/>
</dbReference>
<sequence>MSLRGKGALLTATYSIYSGFVERLPGIVYVKEWMTAHGTQWIGEDAEPRGNHQEVSPERQAPSAKPVVFVLPGLGGEEDPELEKFWAPSRDKLEILSLRYVDWTDLVRENCDFSSVVTHVKRQIENRLPAGPVRMAGYSIGGHLAYALAVSFQAEGRPVVCVVLLDSPAELSSLTPPFRKRMKARLDGLLAFNPRASLASLFAKVLIREQMHPLLRRFSHYRSKHLPFRFDTFLHRKITMQLIRRIFPAWWGSLTSQGIPLTMPTFLFRSGEHEPYEADDLGWQKYCPDLKVIPVPGTHRGMLDPSINGPLRAAFLQAMK</sequence>
<evidence type="ECO:0000256" key="1">
    <source>
        <dbReference type="SAM" id="MobiDB-lite"/>
    </source>
</evidence>
<dbReference type="KEGG" id="abas:ACPOL_3643"/>
<evidence type="ECO:0000313" key="3">
    <source>
        <dbReference type="EMBL" id="AXC12926.1"/>
    </source>
</evidence>
<gene>
    <name evidence="3" type="ORF">ACPOL_3643</name>
</gene>
<dbReference type="SMART" id="SM00824">
    <property type="entry name" value="PKS_TE"/>
    <property type="match status" value="1"/>
</dbReference>
<dbReference type="AlphaFoldDB" id="A0A2Z5G321"/>
<dbReference type="SUPFAM" id="SSF53474">
    <property type="entry name" value="alpha/beta-Hydrolases"/>
    <property type="match status" value="1"/>
</dbReference>
<proteinExistence type="predicted"/>
<feature type="domain" description="Thioesterase TesA-like" evidence="2">
    <location>
        <begin position="69"/>
        <end position="311"/>
    </location>
</feature>
<keyword evidence="4" id="KW-1185">Reference proteome</keyword>
<name>A0A2Z5G321_9BACT</name>
<protein>
    <submittedName>
        <fullName evidence="3">Peptide synthetase</fullName>
    </submittedName>
</protein>
<dbReference type="InterPro" id="IPR020802">
    <property type="entry name" value="TesA-like"/>
</dbReference>
<dbReference type="Pfam" id="PF00975">
    <property type="entry name" value="Thioesterase"/>
    <property type="match status" value="1"/>
</dbReference>
<dbReference type="Proteomes" id="UP000253606">
    <property type="component" value="Chromosome"/>
</dbReference>
<reference evidence="3 4" key="1">
    <citation type="journal article" date="2018" name="Front. Microbiol.">
        <title>Hydrolytic Capabilities as a Key to Environmental Success: Chitinolytic and Cellulolytic Acidobacteria From Acidic Sub-arctic Soils and Boreal Peatlands.</title>
        <authorList>
            <person name="Belova S.E."/>
            <person name="Ravin N.V."/>
            <person name="Pankratov T.A."/>
            <person name="Rakitin A.L."/>
            <person name="Ivanova A.A."/>
            <person name="Beletsky A.V."/>
            <person name="Mardanov A.V."/>
            <person name="Sinninghe Damste J.S."/>
            <person name="Dedysh S.N."/>
        </authorList>
    </citation>
    <scope>NUCLEOTIDE SEQUENCE [LARGE SCALE GENOMIC DNA]</scope>
    <source>
        <strain evidence="3 4">SBC82</strain>
    </source>
</reference>
<feature type="compositionally biased region" description="Basic and acidic residues" evidence="1">
    <location>
        <begin position="46"/>
        <end position="57"/>
    </location>
</feature>
<evidence type="ECO:0000259" key="2">
    <source>
        <dbReference type="SMART" id="SM00824"/>
    </source>
</evidence>